<evidence type="ECO:0000256" key="1">
    <source>
        <dbReference type="SAM" id="Phobius"/>
    </source>
</evidence>
<sequence>FQFISLFKEKGTVLIVSFLVLIVLLTLGGYFLTFAITESRISRSQVTATQTYFLAEAGANEAIWKLKNDAEWKNNFETPPGCSTWSASFLKNDTLLPNSSYRVQIQNSDCARGQIVATSTINIANGKTAQRVVKTKVFKAIGSLTSDSPFFSGGTSENIDINASVLNLYDGNIFSNNNAYISQWSKVSLFDDLDTEKVEGKALANNNLSVSWNSSLNATATCAENVCQGNCVEEGCPPSSISMPMVDFDSQDPNSYKSKASAAQDSGLCNILCNGVPCATKCIFTSSEFSDLLWQVGFNGILTLNNKITYVTGLVELKGGRRLVINGTLVADRTVNIGEDNCWANKGQKHCGFDQITVSDLGVGIPSGILTKAKMNFGPYSSSQDIEITGLVYANDEIRLVSLPRAFNLTGGLLGRKISVTSAWSAVNIYLDNTLIVEGIWAGLRPPGGEKPPYSPIVTIEHWEEAY</sequence>
<organism evidence="2 3">
    <name type="scientific">Candidatus Nealsonbacteria bacterium CG23_combo_of_CG06-09_8_20_14_all_37_18</name>
    <dbReference type="NCBI Taxonomy" id="1974720"/>
    <lineage>
        <taxon>Bacteria</taxon>
        <taxon>Candidatus Nealsoniibacteriota</taxon>
    </lineage>
</organism>
<reference evidence="2 3" key="1">
    <citation type="submission" date="2017-09" db="EMBL/GenBank/DDBJ databases">
        <title>Depth-based differentiation of microbial function through sediment-hosted aquifers and enrichment of novel symbionts in the deep terrestrial subsurface.</title>
        <authorList>
            <person name="Probst A.J."/>
            <person name="Ladd B."/>
            <person name="Jarett J.K."/>
            <person name="Geller-Mcgrath D.E."/>
            <person name="Sieber C.M."/>
            <person name="Emerson J.B."/>
            <person name="Anantharaman K."/>
            <person name="Thomas B.C."/>
            <person name="Malmstrom R."/>
            <person name="Stieglmeier M."/>
            <person name="Klingl A."/>
            <person name="Woyke T."/>
            <person name="Ryan C.M."/>
            <person name="Banfield J.F."/>
        </authorList>
    </citation>
    <scope>NUCLEOTIDE SEQUENCE [LARGE SCALE GENOMIC DNA]</scope>
    <source>
        <strain evidence="2">CG23_combo_of_CG06-09_8_20_14_all_37_18</strain>
    </source>
</reference>
<protein>
    <recommendedName>
        <fullName evidence="4">Type 4 fimbrial biogenesis protein PilX N-terminal domain-containing protein</fullName>
    </recommendedName>
</protein>
<gene>
    <name evidence="2" type="ORF">COX35_02030</name>
</gene>
<feature type="non-terminal residue" evidence="2">
    <location>
        <position position="1"/>
    </location>
</feature>
<keyword evidence="1" id="KW-0472">Membrane</keyword>
<accession>A0A2G9YY75</accession>
<comment type="caution">
    <text evidence="2">The sequence shown here is derived from an EMBL/GenBank/DDBJ whole genome shotgun (WGS) entry which is preliminary data.</text>
</comment>
<dbReference type="AlphaFoldDB" id="A0A2G9YY75"/>
<feature type="transmembrane region" description="Helical" evidence="1">
    <location>
        <begin position="12"/>
        <end position="36"/>
    </location>
</feature>
<evidence type="ECO:0008006" key="4">
    <source>
        <dbReference type="Google" id="ProtNLM"/>
    </source>
</evidence>
<dbReference type="EMBL" id="PCRQ01000055">
    <property type="protein sequence ID" value="PIP24172.1"/>
    <property type="molecule type" value="Genomic_DNA"/>
</dbReference>
<evidence type="ECO:0000313" key="2">
    <source>
        <dbReference type="EMBL" id="PIP24172.1"/>
    </source>
</evidence>
<keyword evidence="1" id="KW-1133">Transmembrane helix</keyword>
<evidence type="ECO:0000313" key="3">
    <source>
        <dbReference type="Proteomes" id="UP000229952"/>
    </source>
</evidence>
<keyword evidence="1" id="KW-0812">Transmembrane</keyword>
<proteinExistence type="predicted"/>
<dbReference type="Proteomes" id="UP000229952">
    <property type="component" value="Unassembled WGS sequence"/>
</dbReference>
<name>A0A2G9YY75_9BACT</name>